<dbReference type="PANTHER" id="PTHR34236">
    <property type="entry name" value="DIMETHYL SULFOXIDE REDUCTASE TRANSCRIPTIONAL ACTIVATOR"/>
    <property type="match status" value="1"/>
</dbReference>
<organism evidence="5 6">
    <name type="scientific">Halorubellus litoreus</name>
    <dbReference type="NCBI Taxonomy" id="755308"/>
    <lineage>
        <taxon>Archaea</taxon>
        <taxon>Methanobacteriati</taxon>
        <taxon>Methanobacteriota</taxon>
        <taxon>Stenosarchaea group</taxon>
        <taxon>Halobacteria</taxon>
        <taxon>Halobacteriales</taxon>
        <taxon>Halorubellaceae</taxon>
        <taxon>Halorubellus</taxon>
    </lineage>
</organism>
<gene>
    <name evidence="5" type="ORF">ACFQGB_08075</name>
</gene>
<dbReference type="RefSeq" id="WP_336349805.1">
    <property type="nucleotide sequence ID" value="NZ_JAZAQL010000002.1"/>
</dbReference>
<protein>
    <submittedName>
        <fullName evidence="5">Helix-turn-helix domain-containing protein</fullName>
    </submittedName>
</protein>
<keyword evidence="6" id="KW-1185">Reference proteome</keyword>
<dbReference type="EMBL" id="JBHSXN010000002">
    <property type="protein sequence ID" value="MFC6952821.1"/>
    <property type="molecule type" value="Genomic_DNA"/>
</dbReference>
<comment type="caution">
    <text evidence="5">The sequence shown here is derived from an EMBL/GenBank/DDBJ whole genome shotgun (WGS) entry which is preliminary data.</text>
</comment>
<evidence type="ECO:0000259" key="3">
    <source>
        <dbReference type="Pfam" id="PF04967"/>
    </source>
</evidence>
<evidence type="ECO:0000313" key="5">
    <source>
        <dbReference type="EMBL" id="MFC6952821.1"/>
    </source>
</evidence>
<dbReference type="Proteomes" id="UP001596395">
    <property type="component" value="Unassembled WGS sequence"/>
</dbReference>
<name>A0ABD5VCM5_9EURY</name>
<dbReference type="InterPro" id="IPR007050">
    <property type="entry name" value="HTH_bacterioopsin"/>
</dbReference>
<reference evidence="5 6" key="1">
    <citation type="journal article" date="2019" name="Int. J. Syst. Evol. Microbiol.">
        <title>The Global Catalogue of Microorganisms (GCM) 10K type strain sequencing project: providing services to taxonomists for standard genome sequencing and annotation.</title>
        <authorList>
            <consortium name="The Broad Institute Genomics Platform"/>
            <consortium name="The Broad Institute Genome Sequencing Center for Infectious Disease"/>
            <person name="Wu L."/>
            <person name="Ma J."/>
        </authorList>
    </citation>
    <scope>NUCLEOTIDE SEQUENCE [LARGE SCALE GENOMIC DNA]</scope>
    <source>
        <strain evidence="5 6">GX26</strain>
    </source>
</reference>
<feature type="domain" description="HVO-0513-like N-terminal" evidence="4">
    <location>
        <begin position="17"/>
        <end position="149"/>
    </location>
</feature>
<sequence length="215" mass="23759">MKSLHVRIRHTADTIDPMHRFVCESPAVDREVLVEGKTDGGVRTLLFYVDGDREAYEAVLADRPDVLEYDVTPDGEDAFFLYVRARNDDSERDLLDAFEQDTVVVAGPVVFHPDMTMELTVVGHAADLQAVVESLPAGMDVDVTRVGEYAGWDERGLTDRQREALRAAWRVGYYEVPRDDGVEAVAAEMDCAVSTASTLLRRAESTLVGNALDAP</sequence>
<proteinExistence type="predicted"/>
<evidence type="ECO:0000256" key="2">
    <source>
        <dbReference type="ARBA" id="ARBA00023163"/>
    </source>
</evidence>
<accession>A0ABD5VCM5</accession>
<dbReference type="AlphaFoldDB" id="A0ABD5VCM5"/>
<dbReference type="Pfam" id="PF04967">
    <property type="entry name" value="HTH_10"/>
    <property type="match status" value="1"/>
</dbReference>
<keyword evidence="2" id="KW-0804">Transcription</keyword>
<evidence type="ECO:0000259" key="4">
    <source>
        <dbReference type="Pfam" id="PF24278"/>
    </source>
</evidence>
<dbReference type="Pfam" id="PF24278">
    <property type="entry name" value="HVO_0513_N"/>
    <property type="match status" value="1"/>
</dbReference>
<evidence type="ECO:0000313" key="6">
    <source>
        <dbReference type="Proteomes" id="UP001596395"/>
    </source>
</evidence>
<feature type="domain" description="HTH bat-type" evidence="3">
    <location>
        <begin position="157"/>
        <end position="208"/>
    </location>
</feature>
<dbReference type="InterPro" id="IPR056493">
    <property type="entry name" value="HVO_0513_N"/>
</dbReference>
<dbReference type="PANTHER" id="PTHR34236:SF1">
    <property type="entry name" value="DIMETHYL SULFOXIDE REDUCTASE TRANSCRIPTIONAL ACTIVATOR"/>
    <property type="match status" value="1"/>
</dbReference>
<keyword evidence="1" id="KW-0805">Transcription regulation</keyword>
<evidence type="ECO:0000256" key="1">
    <source>
        <dbReference type="ARBA" id="ARBA00023015"/>
    </source>
</evidence>